<protein>
    <submittedName>
        <fullName evidence="3">Uncharacterized protein</fullName>
    </submittedName>
</protein>
<reference evidence="3" key="1">
    <citation type="submission" date="2022-11" db="UniProtKB">
        <authorList>
            <consortium name="WormBaseParasite"/>
        </authorList>
    </citation>
    <scope>IDENTIFICATION</scope>
</reference>
<keyword evidence="2" id="KW-1185">Reference proteome</keyword>
<name>A0A915A001_PARUN</name>
<feature type="region of interest" description="Disordered" evidence="1">
    <location>
        <begin position="10"/>
        <end position="31"/>
    </location>
</feature>
<proteinExistence type="predicted"/>
<evidence type="ECO:0000313" key="2">
    <source>
        <dbReference type="Proteomes" id="UP000887569"/>
    </source>
</evidence>
<sequence>MLKFAVLEKAAQGKVNSPSAQQDPRDKVSQVRLEPEEFGPFTYRTKSNAEIEQQNFAVQVLTVQFTMHSARKAFKFRKGVADTGKRTHAMPLEDFVCATHPTVSTSNDSYCRASHHRKIELRKLSIIPHAVSS</sequence>
<accession>A0A915A001</accession>
<organism evidence="2 3">
    <name type="scientific">Parascaris univalens</name>
    <name type="common">Nematode worm</name>
    <dbReference type="NCBI Taxonomy" id="6257"/>
    <lineage>
        <taxon>Eukaryota</taxon>
        <taxon>Metazoa</taxon>
        <taxon>Ecdysozoa</taxon>
        <taxon>Nematoda</taxon>
        <taxon>Chromadorea</taxon>
        <taxon>Rhabditida</taxon>
        <taxon>Spirurina</taxon>
        <taxon>Ascaridomorpha</taxon>
        <taxon>Ascaridoidea</taxon>
        <taxon>Ascarididae</taxon>
        <taxon>Parascaris</taxon>
    </lineage>
</organism>
<evidence type="ECO:0000256" key="1">
    <source>
        <dbReference type="SAM" id="MobiDB-lite"/>
    </source>
</evidence>
<dbReference type="AlphaFoldDB" id="A0A915A001"/>
<dbReference type="WBParaSite" id="PgE030_g004_t01">
    <property type="protein sequence ID" value="PgE030_g004_t01"/>
    <property type="gene ID" value="PgE030_g004"/>
</dbReference>
<evidence type="ECO:0000313" key="3">
    <source>
        <dbReference type="WBParaSite" id="PgE030_g004_t01"/>
    </source>
</evidence>
<dbReference type="Proteomes" id="UP000887569">
    <property type="component" value="Unplaced"/>
</dbReference>